<organism evidence="2 3">
    <name type="scientific">Candidatus Danuiimicrobium aquiferis</name>
    <dbReference type="NCBI Taxonomy" id="1801832"/>
    <lineage>
        <taxon>Bacteria</taxon>
        <taxon>Pseudomonadati</taxon>
        <taxon>Candidatus Omnitrophota</taxon>
        <taxon>Candidatus Danuiimicrobium</taxon>
    </lineage>
</organism>
<evidence type="ECO:0000313" key="3">
    <source>
        <dbReference type="Proteomes" id="UP000178187"/>
    </source>
</evidence>
<dbReference type="AlphaFoldDB" id="A0A1G1L1C0"/>
<feature type="domain" description="Exonuclease" evidence="1">
    <location>
        <begin position="6"/>
        <end position="172"/>
    </location>
</feature>
<dbReference type="Proteomes" id="UP000178187">
    <property type="component" value="Unassembled WGS sequence"/>
</dbReference>
<dbReference type="SMART" id="SM00479">
    <property type="entry name" value="EXOIII"/>
    <property type="match status" value="1"/>
</dbReference>
<dbReference type="GO" id="GO:0008408">
    <property type="term" value="F:3'-5' exonuclease activity"/>
    <property type="evidence" value="ECO:0007669"/>
    <property type="project" value="TreeGrafter"/>
</dbReference>
<protein>
    <recommendedName>
        <fullName evidence="1">Exonuclease domain-containing protein</fullName>
    </recommendedName>
</protein>
<dbReference type="InterPro" id="IPR012337">
    <property type="entry name" value="RNaseH-like_sf"/>
</dbReference>
<dbReference type="CDD" id="cd06127">
    <property type="entry name" value="DEDDh"/>
    <property type="match status" value="1"/>
</dbReference>
<dbReference type="Pfam" id="PF00929">
    <property type="entry name" value="RNase_T"/>
    <property type="match status" value="1"/>
</dbReference>
<sequence>MKITNALVCLDVESTGVWVEKDKIVELAMVKYGVDGKKETFSQRINPGIRIPEVVTKLTGISDEDVKDKPYFKQVAKGILDFIGEADLGGFNLERFDLPLLEREFEEAGMEFEWKCRKIYDAQKVFHLNEKRDLSAAYKFYCDKDLINAHSALADSEAAYEILKEQVRRYGEGTDDISVLNKFEYTLNADYYDAERKFCWWNGKLYMMFGKYARKIPLEDVVKTDRNYLNWILNVDFSDSIKNIIRQAINGQIPQYKSAS</sequence>
<dbReference type="EMBL" id="MHFR01000019">
    <property type="protein sequence ID" value="OGW98936.1"/>
    <property type="molecule type" value="Genomic_DNA"/>
</dbReference>
<evidence type="ECO:0000259" key="1">
    <source>
        <dbReference type="SMART" id="SM00479"/>
    </source>
</evidence>
<dbReference type="GO" id="GO:0003676">
    <property type="term" value="F:nucleic acid binding"/>
    <property type="evidence" value="ECO:0007669"/>
    <property type="project" value="InterPro"/>
</dbReference>
<reference evidence="2 3" key="1">
    <citation type="journal article" date="2016" name="Nat. Commun.">
        <title>Thousands of microbial genomes shed light on interconnected biogeochemical processes in an aquifer system.</title>
        <authorList>
            <person name="Anantharaman K."/>
            <person name="Brown C.T."/>
            <person name="Hug L.A."/>
            <person name="Sharon I."/>
            <person name="Castelle C.J."/>
            <person name="Probst A.J."/>
            <person name="Thomas B.C."/>
            <person name="Singh A."/>
            <person name="Wilkins M.J."/>
            <person name="Karaoz U."/>
            <person name="Brodie E.L."/>
            <person name="Williams K.H."/>
            <person name="Hubbard S.S."/>
            <person name="Banfield J.F."/>
        </authorList>
    </citation>
    <scope>NUCLEOTIDE SEQUENCE [LARGE SCALE GENOMIC DNA]</scope>
</reference>
<proteinExistence type="predicted"/>
<dbReference type="PANTHER" id="PTHR30231:SF41">
    <property type="entry name" value="DNA POLYMERASE III SUBUNIT EPSILON"/>
    <property type="match status" value="1"/>
</dbReference>
<dbReference type="SUPFAM" id="SSF53098">
    <property type="entry name" value="Ribonuclease H-like"/>
    <property type="match status" value="1"/>
</dbReference>
<dbReference type="InterPro" id="IPR036397">
    <property type="entry name" value="RNaseH_sf"/>
</dbReference>
<dbReference type="InterPro" id="IPR013520">
    <property type="entry name" value="Ribonucl_H"/>
</dbReference>
<dbReference type="GO" id="GO:0045004">
    <property type="term" value="P:DNA replication proofreading"/>
    <property type="evidence" value="ECO:0007669"/>
    <property type="project" value="TreeGrafter"/>
</dbReference>
<dbReference type="GO" id="GO:0005829">
    <property type="term" value="C:cytosol"/>
    <property type="evidence" value="ECO:0007669"/>
    <property type="project" value="TreeGrafter"/>
</dbReference>
<dbReference type="PANTHER" id="PTHR30231">
    <property type="entry name" value="DNA POLYMERASE III SUBUNIT EPSILON"/>
    <property type="match status" value="1"/>
</dbReference>
<name>A0A1G1L1C0_9BACT</name>
<comment type="caution">
    <text evidence="2">The sequence shown here is derived from an EMBL/GenBank/DDBJ whole genome shotgun (WGS) entry which is preliminary data.</text>
</comment>
<evidence type="ECO:0000313" key="2">
    <source>
        <dbReference type="EMBL" id="OGW98936.1"/>
    </source>
</evidence>
<gene>
    <name evidence="2" type="ORF">A3G33_08865</name>
</gene>
<dbReference type="Gene3D" id="3.30.420.10">
    <property type="entry name" value="Ribonuclease H-like superfamily/Ribonuclease H"/>
    <property type="match status" value="1"/>
</dbReference>
<accession>A0A1G1L1C0</accession>